<dbReference type="Proteomes" id="UP000295325">
    <property type="component" value="Unassembled WGS sequence"/>
</dbReference>
<keyword evidence="5 9" id="KW-0479">Metal-binding</keyword>
<dbReference type="SUPFAM" id="SSF53187">
    <property type="entry name" value="Zn-dependent exopeptidases"/>
    <property type="match status" value="1"/>
</dbReference>
<dbReference type="AlphaFoldDB" id="A0A4R7KSV4"/>
<accession>A0A4R7KSV4</accession>
<keyword evidence="3 9" id="KW-0031">Aminopeptidase</keyword>
<evidence type="ECO:0000256" key="10">
    <source>
        <dbReference type="RuleBase" id="RU004387"/>
    </source>
</evidence>
<evidence type="ECO:0000256" key="4">
    <source>
        <dbReference type="ARBA" id="ARBA00022670"/>
    </source>
</evidence>
<comment type="similarity">
    <text evidence="2 9">Belongs to the peptidase M18 family.</text>
</comment>
<dbReference type="EC" id="3.4.11.-" evidence="10"/>
<evidence type="ECO:0000256" key="9">
    <source>
        <dbReference type="RuleBase" id="RU004386"/>
    </source>
</evidence>
<dbReference type="Gene3D" id="3.40.630.10">
    <property type="entry name" value="Zn peptidases"/>
    <property type="match status" value="1"/>
</dbReference>
<dbReference type="InterPro" id="IPR023358">
    <property type="entry name" value="Peptidase_M18_dom2"/>
</dbReference>
<dbReference type="PRINTS" id="PR00932">
    <property type="entry name" value="AMINO1PTASE"/>
</dbReference>
<dbReference type="CDD" id="cd05659">
    <property type="entry name" value="M18_API"/>
    <property type="match status" value="1"/>
</dbReference>
<dbReference type="FunFam" id="2.30.250.10:FF:000006">
    <property type="entry name" value="Probable M18 family aminopeptidase 1"/>
    <property type="match status" value="1"/>
</dbReference>
<dbReference type="PANTHER" id="PTHR28570">
    <property type="entry name" value="ASPARTYL AMINOPEPTIDASE"/>
    <property type="match status" value="1"/>
</dbReference>
<dbReference type="NCBIfam" id="NF002600">
    <property type="entry name" value="PRK02256.1"/>
    <property type="match status" value="1"/>
</dbReference>
<keyword evidence="6 9" id="KW-0378">Hydrolase</keyword>
<dbReference type="EMBL" id="SOAZ01000008">
    <property type="protein sequence ID" value="TDT61182.1"/>
    <property type="molecule type" value="Genomic_DNA"/>
</dbReference>
<comment type="cofactor">
    <cofactor evidence="1 10">
        <name>Zn(2+)</name>
        <dbReference type="ChEBI" id="CHEBI:29105"/>
    </cofactor>
</comment>
<comment type="caution">
    <text evidence="11">The sequence shown here is derived from an EMBL/GenBank/DDBJ whole genome shotgun (WGS) entry which is preliminary data.</text>
</comment>
<evidence type="ECO:0000313" key="12">
    <source>
        <dbReference type="Proteomes" id="UP000295325"/>
    </source>
</evidence>
<keyword evidence="8 9" id="KW-0482">Metalloprotease</keyword>
<protein>
    <recommendedName>
        <fullName evidence="10">M18 family aminopeptidase</fullName>
        <ecNumber evidence="10">3.4.11.-</ecNumber>
    </recommendedName>
</protein>
<evidence type="ECO:0000256" key="1">
    <source>
        <dbReference type="ARBA" id="ARBA00001947"/>
    </source>
</evidence>
<dbReference type="OrthoDB" id="89722at2"/>
<dbReference type="InterPro" id="IPR001948">
    <property type="entry name" value="Peptidase_M18"/>
</dbReference>
<dbReference type="GO" id="GO:0005737">
    <property type="term" value="C:cytoplasm"/>
    <property type="evidence" value="ECO:0007669"/>
    <property type="project" value="UniProtKB-ARBA"/>
</dbReference>
<organism evidence="11 12">
    <name type="scientific">Fonticella tunisiensis</name>
    <dbReference type="NCBI Taxonomy" id="1096341"/>
    <lineage>
        <taxon>Bacteria</taxon>
        <taxon>Bacillati</taxon>
        <taxon>Bacillota</taxon>
        <taxon>Clostridia</taxon>
        <taxon>Eubacteriales</taxon>
        <taxon>Clostridiaceae</taxon>
        <taxon>Fonticella</taxon>
    </lineage>
</organism>
<dbReference type="GO" id="GO:0006508">
    <property type="term" value="P:proteolysis"/>
    <property type="evidence" value="ECO:0007669"/>
    <property type="project" value="UniProtKB-KW"/>
</dbReference>
<evidence type="ECO:0000256" key="6">
    <source>
        <dbReference type="ARBA" id="ARBA00022801"/>
    </source>
</evidence>
<evidence type="ECO:0000256" key="7">
    <source>
        <dbReference type="ARBA" id="ARBA00022833"/>
    </source>
</evidence>
<dbReference type="GO" id="GO:0004177">
    <property type="term" value="F:aminopeptidase activity"/>
    <property type="evidence" value="ECO:0007669"/>
    <property type="project" value="UniProtKB-KW"/>
</dbReference>
<reference evidence="11 12" key="1">
    <citation type="submission" date="2019-03" db="EMBL/GenBank/DDBJ databases">
        <title>Genomic Encyclopedia of Type Strains, Phase IV (KMG-IV): sequencing the most valuable type-strain genomes for metagenomic binning, comparative biology and taxonomic classification.</title>
        <authorList>
            <person name="Goeker M."/>
        </authorList>
    </citation>
    <scope>NUCLEOTIDE SEQUENCE [LARGE SCALE GENOMIC DNA]</scope>
    <source>
        <strain evidence="11 12">DSM 24455</strain>
    </source>
</reference>
<dbReference type="Pfam" id="PF02127">
    <property type="entry name" value="Peptidase_M18"/>
    <property type="match status" value="1"/>
</dbReference>
<name>A0A4R7KSV4_9CLOT</name>
<gene>
    <name evidence="11" type="ORF">EDD71_10882</name>
</gene>
<sequence length="470" mass="52224">MEIKKLERLTKKYGLIWDKLNEAELDAVMQFSEGYKRFMDVSKTEREAADEIVRIARKNGYISLEEAVSGARKLNAGDKVYAVNRGKAVALFVIGKQPMEKGFNIVGSHIDSPRIDLKPNALYEDEGFAMLETHYYGGIKKYQWVTIPLAIHGVVMKKGGKKVEVVIGEDENDPVVYISDLLIHLSGKQMVKKLSEGVEGEDLNVLFGSIPVKDGEAKERVKLNILRHLYEKYGMTEEDFVTAELEVVPAGKSRDVGLDRSMVMAYGHDDRVCAYTSLKAIVEIEKPEKTCVALFVDKEEIGSNGATGMHSRFFENVVAEIMELTGQYSELKLRRALANSKMLSSDVTAAHDPNYPGVLEKKNAAYFGKGIVLTKYTGVRGKAGSNDANAEFMGQVRDVFNEHGITWQTAELGKVDEGGGGTIAYILAEYGMEVVDCGVALLSMHAPWEIASKADIYEAYKAYKVFFKYI</sequence>
<dbReference type="PANTHER" id="PTHR28570:SF2">
    <property type="entry name" value="M18 FAMILY AMINOPEPTIDASE 1-RELATED"/>
    <property type="match status" value="1"/>
</dbReference>
<evidence type="ECO:0000256" key="2">
    <source>
        <dbReference type="ARBA" id="ARBA00008290"/>
    </source>
</evidence>
<evidence type="ECO:0000313" key="11">
    <source>
        <dbReference type="EMBL" id="TDT61182.1"/>
    </source>
</evidence>
<dbReference type="GO" id="GO:0008237">
    <property type="term" value="F:metallopeptidase activity"/>
    <property type="evidence" value="ECO:0007669"/>
    <property type="project" value="UniProtKB-KW"/>
</dbReference>
<keyword evidence="4 9" id="KW-0645">Protease</keyword>
<evidence type="ECO:0000256" key="3">
    <source>
        <dbReference type="ARBA" id="ARBA00022438"/>
    </source>
</evidence>
<proteinExistence type="inferred from homology"/>
<dbReference type="SUPFAM" id="SSF101821">
    <property type="entry name" value="Aminopeptidase/glucanase lid domain"/>
    <property type="match status" value="1"/>
</dbReference>
<dbReference type="RefSeq" id="WP_133627923.1">
    <property type="nucleotide sequence ID" value="NZ_SOAZ01000008.1"/>
</dbReference>
<dbReference type="Gene3D" id="2.30.250.10">
    <property type="entry name" value="Aminopeptidase i, Domain 2"/>
    <property type="match status" value="1"/>
</dbReference>
<keyword evidence="7 9" id="KW-0862">Zinc</keyword>
<keyword evidence="12" id="KW-1185">Reference proteome</keyword>
<evidence type="ECO:0000256" key="8">
    <source>
        <dbReference type="ARBA" id="ARBA00023049"/>
    </source>
</evidence>
<evidence type="ECO:0000256" key="5">
    <source>
        <dbReference type="ARBA" id="ARBA00022723"/>
    </source>
</evidence>
<dbReference type="GO" id="GO:0008270">
    <property type="term" value="F:zinc ion binding"/>
    <property type="evidence" value="ECO:0007669"/>
    <property type="project" value="InterPro"/>
</dbReference>